<reference evidence="3 4" key="1">
    <citation type="submission" date="2019-04" db="EMBL/GenBank/DDBJ databases">
        <authorList>
            <person name="Hwang J.C."/>
        </authorList>
    </citation>
    <scope>NUCLEOTIDE SEQUENCE [LARGE SCALE GENOMIC DNA]</scope>
    <source>
        <strain evidence="3 4">IMCC35002</strain>
    </source>
</reference>
<dbReference type="Pfam" id="PF10972">
    <property type="entry name" value="CsiV"/>
    <property type="match status" value="1"/>
</dbReference>
<dbReference type="RefSeq" id="WP_136861673.1">
    <property type="nucleotide sequence ID" value="NZ_SWCJ01000001.1"/>
</dbReference>
<evidence type="ECO:0008006" key="5">
    <source>
        <dbReference type="Google" id="ProtNLM"/>
    </source>
</evidence>
<dbReference type="Proteomes" id="UP000305675">
    <property type="component" value="Unassembled WGS sequence"/>
</dbReference>
<gene>
    <name evidence="3" type="ORF">FCL42_01905</name>
</gene>
<dbReference type="InterPro" id="IPR021241">
    <property type="entry name" value="CsiV"/>
</dbReference>
<dbReference type="EMBL" id="SWCJ01000001">
    <property type="protein sequence ID" value="TKB58525.1"/>
    <property type="molecule type" value="Genomic_DNA"/>
</dbReference>
<feature type="chain" id="PRO_5020930226" description="Peptidoglycan-binding protein, CsiV" evidence="2">
    <location>
        <begin position="23"/>
        <end position="321"/>
    </location>
</feature>
<sequence>MIRQTFVALTLLASALAAPANAELATWFEVEVAVFERPQSSSETWPEDKAPVKTSHTFDLLGPAMMPDLTSLTGALSECDPYSWQNQEPCPEPAAPQKPQLPSQLPNVVTSNLPGDPLLGKPFLLDDSELEFTAALNKLKRQGMKLKLHSVWKQPVYSRGNSQAYRLYSGNNFGERFFADGRLRPAQDSAFSQFDFSWPLVPYSAQTDPVWELDGWLRIYLNHFLYIDTKLQLREEIERPITRQLTAEEAEQSSLNSAVNDTLELATEQEQQVETEPFLSIIEMKQSRRVRSREVHYFDHPRLGMVVQIRRMPQPKAETEE</sequence>
<keyword evidence="4" id="KW-1185">Reference proteome</keyword>
<comment type="caution">
    <text evidence="3">The sequence shown here is derived from an EMBL/GenBank/DDBJ whole genome shotgun (WGS) entry which is preliminary data.</text>
</comment>
<feature type="signal peptide" evidence="2">
    <location>
        <begin position="1"/>
        <end position="22"/>
    </location>
</feature>
<keyword evidence="2" id="KW-0732">Signal</keyword>
<evidence type="ECO:0000313" key="3">
    <source>
        <dbReference type="EMBL" id="TKB58525.1"/>
    </source>
</evidence>
<accession>A0A4U1BXR3</accession>
<organism evidence="3 4">
    <name type="scientific">Ferrimonas aestuarii</name>
    <dbReference type="NCBI Taxonomy" id="2569539"/>
    <lineage>
        <taxon>Bacteria</taxon>
        <taxon>Pseudomonadati</taxon>
        <taxon>Pseudomonadota</taxon>
        <taxon>Gammaproteobacteria</taxon>
        <taxon>Alteromonadales</taxon>
        <taxon>Ferrimonadaceae</taxon>
        <taxon>Ferrimonas</taxon>
    </lineage>
</organism>
<evidence type="ECO:0000256" key="1">
    <source>
        <dbReference type="SAM" id="MobiDB-lite"/>
    </source>
</evidence>
<protein>
    <recommendedName>
        <fullName evidence="5">Peptidoglycan-binding protein, CsiV</fullName>
    </recommendedName>
</protein>
<proteinExistence type="predicted"/>
<name>A0A4U1BXR3_9GAMM</name>
<evidence type="ECO:0000256" key="2">
    <source>
        <dbReference type="SAM" id="SignalP"/>
    </source>
</evidence>
<evidence type="ECO:0000313" key="4">
    <source>
        <dbReference type="Proteomes" id="UP000305675"/>
    </source>
</evidence>
<feature type="region of interest" description="Disordered" evidence="1">
    <location>
        <begin position="83"/>
        <end position="105"/>
    </location>
</feature>
<dbReference type="OrthoDB" id="5566524at2"/>
<dbReference type="AlphaFoldDB" id="A0A4U1BXR3"/>